<organism evidence="1">
    <name type="scientific">Solanum chacoense</name>
    <name type="common">Chaco potato</name>
    <dbReference type="NCBI Taxonomy" id="4108"/>
    <lineage>
        <taxon>Eukaryota</taxon>
        <taxon>Viridiplantae</taxon>
        <taxon>Streptophyta</taxon>
        <taxon>Embryophyta</taxon>
        <taxon>Tracheophyta</taxon>
        <taxon>Spermatophyta</taxon>
        <taxon>Magnoliopsida</taxon>
        <taxon>eudicotyledons</taxon>
        <taxon>Gunneridae</taxon>
        <taxon>Pentapetalae</taxon>
        <taxon>asterids</taxon>
        <taxon>lamiids</taxon>
        <taxon>Solanales</taxon>
        <taxon>Solanaceae</taxon>
        <taxon>Solanoideae</taxon>
        <taxon>Solaneae</taxon>
        <taxon>Solanum</taxon>
    </lineage>
</organism>
<dbReference type="EMBL" id="GEDG01032991">
    <property type="protein sequence ID" value="JAP10508.1"/>
    <property type="molecule type" value="Transcribed_RNA"/>
</dbReference>
<reference evidence="1" key="1">
    <citation type="submission" date="2015-12" db="EMBL/GenBank/DDBJ databases">
        <title>Gene expression during late stages of embryo sac development: a critical building block for successful pollen-pistil interactions.</title>
        <authorList>
            <person name="Liu Y."/>
            <person name="Joly V."/>
            <person name="Sabar M."/>
            <person name="Matton D.P."/>
        </authorList>
    </citation>
    <scope>NUCLEOTIDE SEQUENCE</scope>
</reference>
<sequence length="65" mass="7486">MPISAETPSANRRQTKQRPFFVQKTQSNFLRINHTYGPNTIQNDLKNSLLALKQGDDVQLRDQDT</sequence>
<evidence type="ECO:0000313" key="1">
    <source>
        <dbReference type="EMBL" id="JAP10508.1"/>
    </source>
</evidence>
<dbReference type="AlphaFoldDB" id="A0A0V0GR02"/>
<protein>
    <submittedName>
        <fullName evidence="1">Putative ovule protein</fullName>
    </submittedName>
</protein>
<proteinExistence type="predicted"/>
<accession>A0A0V0GR02</accession>
<name>A0A0V0GR02_SOLCH</name>